<sequence>MIHQLLNADPDTLPPVLRALQLAARGDWHGAHELAQAGNDRNSAWVHAYLHRQEGDQFNAEYWYRRAGRPVFQGSLDAEWNHIADALYTNS</sequence>
<evidence type="ECO:0000313" key="1">
    <source>
        <dbReference type="EMBL" id="MFN2976477.1"/>
    </source>
</evidence>
<reference evidence="1 2" key="1">
    <citation type="submission" date="2024-12" db="EMBL/GenBank/DDBJ databases">
        <authorList>
            <person name="Lee Y."/>
        </authorList>
    </citation>
    <scope>NUCLEOTIDE SEQUENCE [LARGE SCALE GENOMIC DNA]</scope>
    <source>
        <strain evidence="1 2">03SUJ4</strain>
    </source>
</reference>
<dbReference type="Proteomes" id="UP001634747">
    <property type="component" value="Unassembled WGS sequence"/>
</dbReference>
<comment type="caution">
    <text evidence="1">The sequence shown here is derived from an EMBL/GenBank/DDBJ whole genome shotgun (WGS) entry which is preliminary data.</text>
</comment>
<proteinExistence type="predicted"/>
<dbReference type="EMBL" id="JBJYXY010000001">
    <property type="protein sequence ID" value="MFN2976477.1"/>
    <property type="molecule type" value="Genomic_DNA"/>
</dbReference>
<accession>A0ABW9KN08</accession>
<organism evidence="1 2">
    <name type="scientific">Terriglobus aquaticus</name>
    <dbReference type="NCBI Taxonomy" id="940139"/>
    <lineage>
        <taxon>Bacteria</taxon>
        <taxon>Pseudomonadati</taxon>
        <taxon>Acidobacteriota</taxon>
        <taxon>Terriglobia</taxon>
        <taxon>Terriglobales</taxon>
        <taxon>Acidobacteriaceae</taxon>
        <taxon>Terriglobus</taxon>
    </lineage>
</organism>
<name>A0ABW9KN08_9BACT</name>
<gene>
    <name evidence="1" type="ORF">ACK2TP_11945</name>
</gene>
<protein>
    <recommendedName>
        <fullName evidence="3">Sel1 repeat family protein</fullName>
    </recommendedName>
</protein>
<dbReference type="RefSeq" id="WP_263412047.1">
    <property type="nucleotide sequence ID" value="NZ_BAABBH010000001.1"/>
</dbReference>
<keyword evidence="2" id="KW-1185">Reference proteome</keyword>
<evidence type="ECO:0000313" key="2">
    <source>
        <dbReference type="Proteomes" id="UP001634747"/>
    </source>
</evidence>
<evidence type="ECO:0008006" key="3">
    <source>
        <dbReference type="Google" id="ProtNLM"/>
    </source>
</evidence>